<sequence>MRVVNTNIKEYDDLVDKYSGVLLSELTEQLGDEQTALYVTVLTFETLWLFLKSNAPPHNILRWLHIRAKYIQSAKINVSLREDSVHRY</sequence>
<evidence type="ECO:0000313" key="2">
    <source>
        <dbReference type="Proteomes" id="UP000236547"/>
    </source>
</evidence>
<protein>
    <submittedName>
        <fullName evidence="1">Uncharacterized protein</fullName>
    </submittedName>
</protein>
<dbReference type="Proteomes" id="UP000236547">
    <property type="component" value="Unassembled WGS sequence"/>
</dbReference>
<name>A0ABX4W552_VIBDI</name>
<reference evidence="1 2" key="1">
    <citation type="submission" date="2018-01" db="EMBL/GenBank/DDBJ databases">
        <title>Draft genome sequences of six Vibrio diazotrophicus strains isolated from deep-sea sediments of the Baltic Sea.</title>
        <authorList>
            <person name="Castillo D."/>
            <person name="Vandieken V."/>
            <person name="Chiang O."/>
            <person name="Middelboe M."/>
        </authorList>
    </citation>
    <scope>NUCLEOTIDE SEQUENCE [LARGE SCALE GENOMIC DNA]</scope>
    <source>
        <strain evidence="1 2">65.10M</strain>
    </source>
</reference>
<accession>A0ABX4W552</accession>
<dbReference type="EMBL" id="POSM01000039">
    <property type="protein sequence ID" value="PNH97889.1"/>
    <property type="molecule type" value="Genomic_DNA"/>
</dbReference>
<comment type="caution">
    <text evidence="1">The sequence shown here is derived from an EMBL/GenBank/DDBJ whole genome shotgun (WGS) entry which is preliminary data.</text>
</comment>
<keyword evidence="2" id="KW-1185">Reference proteome</keyword>
<proteinExistence type="predicted"/>
<organism evidence="1 2">
    <name type="scientific">Vibrio diazotrophicus</name>
    <dbReference type="NCBI Taxonomy" id="685"/>
    <lineage>
        <taxon>Bacteria</taxon>
        <taxon>Pseudomonadati</taxon>
        <taxon>Pseudomonadota</taxon>
        <taxon>Gammaproteobacteria</taxon>
        <taxon>Vibrionales</taxon>
        <taxon>Vibrionaceae</taxon>
        <taxon>Vibrio</taxon>
    </lineage>
</organism>
<gene>
    <name evidence="1" type="ORF">C1O25_19565</name>
</gene>
<evidence type="ECO:0000313" key="1">
    <source>
        <dbReference type="EMBL" id="PNH97889.1"/>
    </source>
</evidence>